<accession>A0A1G4BLI6</accession>
<proteinExistence type="predicted"/>
<dbReference type="AlphaFoldDB" id="A0A1G4BLI6"/>
<reference evidence="1 2" key="1">
    <citation type="submission" date="2016-09" db="EMBL/GenBank/DDBJ databases">
        <authorList>
            <person name="Capua I."/>
            <person name="De Benedictis P."/>
            <person name="Joannis T."/>
            <person name="Lombin L.H."/>
            <person name="Cattoli G."/>
        </authorList>
    </citation>
    <scope>NUCLEOTIDE SEQUENCE [LARGE SCALE GENOMIC DNA]</scope>
    <source>
        <strain evidence="1 2">IMI 309357</strain>
    </source>
</reference>
<comment type="caution">
    <text evidence="1">The sequence shown here is derived from an EMBL/GenBank/DDBJ whole genome shotgun (WGS) entry which is preliminary data.</text>
</comment>
<dbReference type="RefSeq" id="XP_022479337.1">
    <property type="nucleotide sequence ID" value="XM_022614125.1"/>
</dbReference>
<feature type="non-terminal residue" evidence="1">
    <location>
        <position position="1"/>
    </location>
</feature>
<dbReference type="EMBL" id="MJBS01000014">
    <property type="protein sequence ID" value="OHF02195.1"/>
    <property type="molecule type" value="Genomic_DNA"/>
</dbReference>
<dbReference type="Proteomes" id="UP000176998">
    <property type="component" value="Unassembled WGS sequence"/>
</dbReference>
<gene>
    <name evidence="1" type="ORF">CORC01_02475</name>
</gene>
<dbReference type="GeneID" id="34555635"/>
<protein>
    <submittedName>
        <fullName evidence="1">Uncharacterized protein</fullName>
    </submittedName>
</protein>
<keyword evidence="2" id="KW-1185">Reference proteome</keyword>
<organism evidence="1 2">
    <name type="scientific">Colletotrichum orchidophilum</name>
    <dbReference type="NCBI Taxonomy" id="1209926"/>
    <lineage>
        <taxon>Eukaryota</taxon>
        <taxon>Fungi</taxon>
        <taxon>Dikarya</taxon>
        <taxon>Ascomycota</taxon>
        <taxon>Pezizomycotina</taxon>
        <taxon>Sordariomycetes</taxon>
        <taxon>Hypocreomycetidae</taxon>
        <taxon>Glomerellales</taxon>
        <taxon>Glomerellaceae</taxon>
        <taxon>Colletotrichum</taxon>
    </lineage>
</organism>
<name>A0A1G4BLI6_9PEZI</name>
<evidence type="ECO:0000313" key="1">
    <source>
        <dbReference type="EMBL" id="OHF02195.1"/>
    </source>
</evidence>
<sequence>LGRACLDSGCLDASLVQVGYGLAPRGCYYRLAVSCSTQVNRRPFRSVILFWRHEDEVPGSRAVLLPRGRRTQGVSDEVWHRSKWPQA</sequence>
<evidence type="ECO:0000313" key="2">
    <source>
        <dbReference type="Proteomes" id="UP000176998"/>
    </source>
</evidence>